<dbReference type="InterPro" id="IPR035907">
    <property type="entry name" value="Hppk_sf"/>
</dbReference>
<keyword evidence="6" id="KW-0547">Nucleotide-binding</keyword>
<name>A0A371YUG1_9GAMM</name>
<dbReference type="InterPro" id="IPR000550">
    <property type="entry name" value="Hppk"/>
</dbReference>
<comment type="pathway">
    <text evidence="1">Cofactor biosynthesis; tetrahydrofolate biosynthesis; 2-amino-4-hydroxy-6-hydroxymethyl-7,8-dihydropteridine diphosphate from 7,8-dihydroneopterin triphosphate: step 4/4.</text>
</comment>
<dbReference type="NCBIfam" id="TIGR01498">
    <property type="entry name" value="folK"/>
    <property type="match status" value="1"/>
</dbReference>
<evidence type="ECO:0000256" key="9">
    <source>
        <dbReference type="ARBA" id="ARBA00022909"/>
    </source>
</evidence>
<dbReference type="GO" id="GO:0046656">
    <property type="term" value="P:folic acid biosynthetic process"/>
    <property type="evidence" value="ECO:0007669"/>
    <property type="project" value="UniProtKB-KW"/>
</dbReference>
<gene>
    <name evidence="15" type="primary">folK</name>
    <name evidence="14" type="ORF">ACFODO_02625</name>
    <name evidence="15" type="ORF">C9E89_001635</name>
</gene>
<evidence type="ECO:0000256" key="6">
    <source>
        <dbReference type="ARBA" id="ARBA00022741"/>
    </source>
</evidence>
<evidence type="ECO:0000256" key="1">
    <source>
        <dbReference type="ARBA" id="ARBA00005051"/>
    </source>
</evidence>
<dbReference type="EMBL" id="JBHRSF010000005">
    <property type="protein sequence ID" value="MFC2994182.1"/>
    <property type="molecule type" value="Genomic_DNA"/>
</dbReference>
<evidence type="ECO:0000256" key="12">
    <source>
        <dbReference type="ARBA" id="ARBA00033413"/>
    </source>
</evidence>
<dbReference type="CDD" id="cd00483">
    <property type="entry name" value="HPPK"/>
    <property type="match status" value="1"/>
</dbReference>
<evidence type="ECO:0000256" key="10">
    <source>
        <dbReference type="ARBA" id="ARBA00029409"/>
    </source>
</evidence>
<dbReference type="PANTHER" id="PTHR43071">
    <property type="entry name" value="2-AMINO-4-HYDROXY-6-HYDROXYMETHYLDIHYDROPTERIDINE PYROPHOSPHOKINASE"/>
    <property type="match status" value="1"/>
</dbReference>
<dbReference type="GO" id="GO:0005524">
    <property type="term" value="F:ATP binding"/>
    <property type="evidence" value="ECO:0007669"/>
    <property type="project" value="UniProtKB-KW"/>
</dbReference>
<evidence type="ECO:0000256" key="7">
    <source>
        <dbReference type="ARBA" id="ARBA00022777"/>
    </source>
</evidence>
<dbReference type="GO" id="GO:0046654">
    <property type="term" value="P:tetrahydrofolate biosynthetic process"/>
    <property type="evidence" value="ECO:0007669"/>
    <property type="project" value="UniProtKB-UniPathway"/>
</dbReference>
<accession>A0A371YUG1</accession>
<evidence type="ECO:0000256" key="3">
    <source>
        <dbReference type="ARBA" id="ARBA00013253"/>
    </source>
</evidence>
<keyword evidence="9" id="KW-0289">Folate biosynthesis</keyword>
<evidence type="ECO:0000259" key="13">
    <source>
        <dbReference type="PROSITE" id="PS00794"/>
    </source>
</evidence>
<evidence type="ECO:0000313" key="15">
    <source>
        <dbReference type="EMBL" id="RFC85105.1"/>
    </source>
</evidence>
<comment type="caution">
    <text evidence="15">The sequence shown here is derived from an EMBL/GenBank/DDBJ whole genome shotgun (WGS) entry which is preliminary data.</text>
</comment>
<comment type="similarity">
    <text evidence="2">Belongs to the HPPK family.</text>
</comment>
<dbReference type="EC" id="2.7.6.3" evidence="3"/>
<dbReference type="Gene3D" id="3.30.70.560">
    <property type="entry name" value="7,8-Dihydro-6-hydroxymethylpterin-pyrophosphokinase HPPK"/>
    <property type="match status" value="1"/>
</dbReference>
<dbReference type="SUPFAM" id="SSF55083">
    <property type="entry name" value="6-hydroxymethyl-7,8-dihydropterin pyrophosphokinase, HPPK"/>
    <property type="match status" value="1"/>
</dbReference>
<keyword evidence="5 15" id="KW-0808">Transferase</keyword>
<evidence type="ECO:0000256" key="5">
    <source>
        <dbReference type="ARBA" id="ARBA00022679"/>
    </source>
</evidence>
<evidence type="ECO:0000313" key="17">
    <source>
        <dbReference type="Proteomes" id="UP001595455"/>
    </source>
</evidence>
<dbReference type="Proteomes" id="UP001595455">
    <property type="component" value="Unassembled WGS sequence"/>
</dbReference>
<keyword evidence="8" id="KW-0067">ATP-binding</keyword>
<dbReference type="RefSeq" id="WP_107006704.1">
    <property type="nucleotide sequence ID" value="NZ_JAVIDQ010000003.1"/>
</dbReference>
<sequence length="167" mass="18803">MSVITYIGLGSNLGDSQQILREAVHQLRQLGAVKVSKLYHSPPMGPQDQPHYHNAVAQLVTDLAPLALLDELQRIENESGRVRLRRWGERTLDLDLLLYAEKNIINERLNVPHIGILERDFVVIPLLDLDSKLEVNGQSLQNLELVQHSTLTVLADTHWADIEPVEG</sequence>
<reference evidence="15 16" key="2">
    <citation type="submission" date="2018-08" db="EMBL/GenBank/DDBJ databases">
        <title>The draft genome of Acinetobacter sichuanensis strain WCHAc060041.</title>
        <authorList>
            <person name="Qin J."/>
            <person name="Feng Y."/>
            <person name="Zong Z."/>
        </authorList>
    </citation>
    <scope>NUCLEOTIDE SEQUENCE [LARGE SCALE GENOMIC DNA]</scope>
    <source>
        <strain evidence="15 16">WCHAc060041</strain>
    </source>
</reference>
<reference evidence="14" key="4">
    <citation type="submission" date="2024-09" db="EMBL/GenBank/DDBJ databases">
        <authorList>
            <person name="Sun Q."/>
            <person name="Mori K."/>
        </authorList>
    </citation>
    <scope>NUCLEOTIDE SEQUENCE</scope>
    <source>
        <strain evidence="14">KCTC 62575</strain>
    </source>
</reference>
<evidence type="ECO:0000313" key="16">
    <source>
        <dbReference type="Proteomes" id="UP000240957"/>
    </source>
</evidence>
<comment type="function">
    <text evidence="10">Catalyzes the transfer of pyrophosphate from adenosine triphosphate (ATP) to 6-hydroxymethyl-7,8-dihydropterin, an enzymatic step in folate biosynthesis pathway.</text>
</comment>
<feature type="domain" description="7,8-dihydro-6-hydroxymethylpterin-pyrophosphokinase" evidence="13">
    <location>
        <begin position="86"/>
        <end position="97"/>
    </location>
</feature>
<reference evidence="17" key="3">
    <citation type="journal article" date="2019" name="Int. J. Syst. Evol. Microbiol.">
        <title>The Global Catalogue of Microorganisms (GCM) 10K type strain sequencing project: providing services to taxonomists for standard genome sequencing and annotation.</title>
        <authorList>
            <consortium name="The Broad Institute Genomics Platform"/>
            <consortium name="The Broad Institute Genome Sequencing Center for Infectious Disease"/>
            <person name="Wu L."/>
            <person name="Ma J."/>
        </authorList>
    </citation>
    <scope>NUCLEOTIDE SEQUENCE [LARGE SCALE GENOMIC DNA]</scope>
    <source>
        <strain evidence="17">KCTC 62575</strain>
    </source>
</reference>
<dbReference type="EMBL" id="PYIX02000002">
    <property type="protein sequence ID" value="RFC85105.1"/>
    <property type="molecule type" value="Genomic_DNA"/>
</dbReference>
<dbReference type="UniPathway" id="UPA00077">
    <property type="reaction ID" value="UER00155"/>
</dbReference>
<evidence type="ECO:0000256" key="8">
    <source>
        <dbReference type="ARBA" id="ARBA00022840"/>
    </source>
</evidence>
<proteinExistence type="inferred from homology"/>
<dbReference type="GO" id="GO:0016301">
    <property type="term" value="F:kinase activity"/>
    <property type="evidence" value="ECO:0007669"/>
    <property type="project" value="UniProtKB-KW"/>
</dbReference>
<dbReference type="OrthoDB" id="9808041at2"/>
<evidence type="ECO:0000256" key="2">
    <source>
        <dbReference type="ARBA" id="ARBA00005810"/>
    </source>
</evidence>
<evidence type="ECO:0000313" key="14">
    <source>
        <dbReference type="EMBL" id="MFC2994182.1"/>
    </source>
</evidence>
<dbReference type="GO" id="GO:0003848">
    <property type="term" value="F:2-amino-4-hydroxy-6-hydroxymethyldihydropteridine diphosphokinase activity"/>
    <property type="evidence" value="ECO:0007669"/>
    <property type="project" value="UniProtKB-EC"/>
</dbReference>
<dbReference type="AlphaFoldDB" id="A0A371YUG1"/>
<dbReference type="PANTHER" id="PTHR43071:SF1">
    <property type="entry name" value="2-AMINO-4-HYDROXY-6-HYDROXYMETHYLDIHYDROPTERIDINE PYROPHOSPHOKINASE"/>
    <property type="match status" value="1"/>
</dbReference>
<keyword evidence="17" id="KW-1185">Reference proteome</keyword>
<dbReference type="Pfam" id="PF01288">
    <property type="entry name" value="HPPK"/>
    <property type="match status" value="1"/>
</dbReference>
<protein>
    <recommendedName>
        <fullName evidence="4">2-amino-4-hydroxy-6-hydroxymethyldihydropteridine pyrophosphokinase</fullName>
        <ecNumber evidence="3">2.7.6.3</ecNumber>
    </recommendedName>
    <alternativeName>
        <fullName evidence="11">6-hydroxymethyl-7,8-dihydropterin pyrophosphokinase</fullName>
    </alternativeName>
    <alternativeName>
        <fullName evidence="12">7,8-dihydro-6-hydroxymethylpterin-pyrophosphokinase</fullName>
    </alternativeName>
</protein>
<reference evidence="14" key="1">
    <citation type="journal article" date="2014" name="Int. J. Syst. Evol. Microbiol.">
        <title>Complete genome of a new Firmicutes species belonging to the dominant human colonic microbiota ('Ruminococcus bicirculans') reveals two chromosomes and a selective capacity to utilize plant glucans.</title>
        <authorList>
            <consortium name="NISC Comparative Sequencing Program"/>
            <person name="Wegmann U."/>
            <person name="Louis P."/>
            <person name="Goesmann A."/>
            <person name="Henrissat B."/>
            <person name="Duncan S.H."/>
            <person name="Flint H.J."/>
        </authorList>
    </citation>
    <scope>NUCLEOTIDE SEQUENCE</scope>
    <source>
        <strain evidence="14">KCTC 62575</strain>
    </source>
</reference>
<dbReference type="Proteomes" id="UP000240957">
    <property type="component" value="Unassembled WGS sequence"/>
</dbReference>
<dbReference type="PROSITE" id="PS00794">
    <property type="entry name" value="HPPK"/>
    <property type="match status" value="1"/>
</dbReference>
<evidence type="ECO:0000256" key="11">
    <source>
        <dbReference type="ARBA" id="ARBA00029766"/>
    </source>
</evidence>
<keyword evidence="7 15" id="KW-0418">Kinase</keyword>
<evidence type="ECO:0000256" key="4">
    <source>
        <dbReference type="ARBA" id="ARBA00016218"/>
    </source>
</evidence>
<organism evidence="15 16">
    <name type="scientific">Acinetobacter sichuanensis</name>
    <dbReference type="NCBI Taxonomy" id="2136183"/>
    <lineage>
        <taxon>Bacteria</taxon>
        <taxon>Pseudomonadati</taxon>
        <taxon>Pseudomonadota</taxon>
        <taxon>Gammaproteobacteria</taxon>
        <taxon>Moraxellales</taxon>
        <taxon>Moraxellaceae</taxon>
        <taxon>Acinetobacter</taxon>
    </lineage>
</organism>